<dbReference type="Pfam" id="PF13535">
    <property type="entry name" value="ATP-grasp_4"/>
    <property type="match status" value="1"/>
</dbReference>
<feature type="domain" description="ATP-grasp" evidence="5">
    <location>
        <begin position="130"/>
        <end position="323"/>
    </location>
</feature>
<evidence type="ECO:0000256" key="4">
    <source>
        <dbReference type="PROSITE-ProRule" id="PRU00409"/>
    </source>
</evidence>
<keyword evidence="1" id="KW-0436">Ligase</keyword>
<dbReference type="InterPro" id="IPR040570">
    <property type="entry name" value="LAL_C2"/>
</dbReference>
<reference evidence="6 7" key="1">
    <citation type="submission" date="2015-06" db="EMBL/GenBank/DDBJ databases">
        <authorList>
            <person name="Hoefler B.C."/>
            <person name="Straight P.D."/>
        </authorList>
    </citation>
    <scope>NUCLEOTIDE SEQUENCE [LARGE SCALE GENOMIC DNA]</scope>
    <source>
        <strain evidence="6 7">NRRL 3427</strain>
    </source>
</reference>
<dbReference type="InterPro" id="IPR005479">
    <property type="entry name" value="CPAse_ATP-bd"/>
</dbReference>
<proteinExistence type="predicted"/>
<dbReference type="GO" id="GO:0016874">
    <property type="term" value="F:ligase activity"/>
    <property type="evidence" value="ECO:0007669"/>
    <property type="project" value="UniProtKB-KW"/>
</dbReference>
<dbReference type="InterPro" id="IPR052032">
    <property type="entry name" value="ATP-dep_AA_Ligase"/>
</dbReference>
<dbReference type="Proteomes" id="UP000037023">
    <property type="component" value="Unassembled WGS sequence"/>
</dbReference>
<dbReference type="Gene3D" id="3.30.470.20">
    <property type="entry name" value="ATP-grasp fold, B domain"/>
    <property type="match status" value="1"/>
</dbReference>
<evidence type="ECO:0000256" key="1">
    <source>
        <dbReference type="ARBA" id="ARBA00022598"/>
    </source>
</evidence>
<dbReference type="Pfam" id="PF18603">
    <property type="entry name" value="LAL_C2"/>
    <property type="match status" value="1"/>
</dbReference>
<dbReference type="SUPFAM" id="SSF56059">
    <property type="entry name" value="Glutathione synthetase ATP-binding domain-like"/>
    <property type="match status" value="1"/>
</dbReference>
<dbReference type="PANTHER" id="PTHR43585:SF2">
    <property type="entry name" value="ATP-GRASP ENZYME FSQD"/>
    <property type="match status" value="1"/>
</dbReference>
<evidence type="ECO:0000256" key="2">
    <source>
        <dbReference type="ARBA" id="ARBA00022741"/>
    </source>
</evidence>
<dbReference type="OrthoDB" id="24041at2"/>
<evidence type="ECO:0000313" key="6">
    <source>
        <dbReference type="EMBL" id="KOG28064.1"/>
    </source>
</evidence>
<dbReference type="EMBL" id="LGUP01000119">
    <property type="protein sequence ID" value="KOG28064.1"/>
    <property type="molecule type" value="Genomic_DNA"/>
</dbReference>
<protein>
    <recommendedName>
        <fullName evidence="5">ATP-grasp domain-containing protein</fullName>
    </recommendedName>
</protein>
<evidence type="ECO:0000259" key="5">
    <source>
        <dbReference type="PROSITE" id="PS50975"/>
    </source>
</evidence>
<sequence>MGNSWLVSVELHTLPGGARELMSAGDRLTAPSQQFLAAARARGHRTAVVAADRSFYGSAFDDLVDAWLITDTSNPEHVGHMLVALSGEIAAVHSSVDSFVGVAASVSRQYGLPGPAPDGAAIRRDKSAARAAMARAGVEDVRWATQPADAAHPSSPIGYPCVVKPVDGASSWDVALVESDEEVAAIARSHMGRAYGRGVRPKRTLLFEEVLEGPVFSAEGFVDADELTVFGYSDRVMTEPPYFVELALRFAAEPPCAGAEDFVRDTLRALDYDFGPFHLEFVLTDEGPRLLEMNARLVGAGMQQAIGYVSGLRPAEVTVAKLTGAAVPALTPEGAVTELRITSPVTGRLRGVAGLDAAAAAPGCRSVGMYVEPGEAVSADVHSNSQRVGYVQAVGETREDSYRNALAAAALIELDVDTEAV</sequence>
<evidence type="ECO:0000313" key="7">
    <source>
        <dbReference type="Proteomes" id="UP000037023"/>
    </source>
</evidence>
<comment type="caution">
    <text evidence="6">The sequence shown here is derived from an EMBL/GenBank/DDBJ whole genome shotgun (WGS) entry which is preliminary data.</text>
</comment>
<gene>
    <name evidence="6" type="ORF">ADK34_14340</name>
</gene>
<dbReference type="GO" id="GO:0005524">
    <property type="term" value="F:ATP binding"/>
    <property type="evidence" value="ECO:0007669"/>
    <property type="project" value="UniProtKB-UniRule"/>
</dbReference>
<keyword evidence="2 4" id="KW-0547">Nucleotide-binding</keyword>
<dbReference type="PANTHER" id="PTHR43585">
    <property type="entry name" value="FUMIPYRROLE BIOSYNTHESIS PROTEIN C"/>
    <property type="match status" value="1"/>
</dbReference>
<dbReference type="AlphaFoldDB" id="A0A0L8KQQ5"/>
<dbReference type="GO" id="GO:0046872">
    <property type="term" value="F:metal ion binding"/>
    <property type="evidence" value="ECO:0007669"/>
    <property type="project" value="InterPro"/>
</dbReference>
<dbReference type="PROSITE" id="PS00867">
    <property type="entry name" value="CPSASE_2"/>
    <property type="match status" value="1"/>
</dbReference>
<organism evidence="6 7">
    <name type="scientific">Streptomyces viridochromogenes</name>
    <dbReference type="NCBI Taxonomy" id="1938"/>
    <lineage>
        <taxon>Bacteria</taxon>
        <taxon>Bacillati</taxon>
        <taxon>Actinomycetota</taxon>
        <taxon>Actinomycetes</taxon>
        <taxon>Kitasatosporales</taxon>
        <taxon>Streptomycetaceae</taxon>
        <taxon>Streptomyces</taxon>
    </lineage>
</organism>
<dbReference type="SMART" id="SM01209">
    <property type="entry name" value="GARS_A"/>
    <property type="match status" value="1"/>
</dbReference>
<dbReference type="InterPro" id="IPR011761">
    <property type="entry name" value="ATP-grasp"/>
</dbReference>
<accession>A0A0L8KQQ5</accession>
<dbReference type="PATRIC" id="fig|1938.6.peg.3101"/>
<dbReference type="PROSITE" id="PS50975">
    <property type="entry name" value="ATP_GRASP"/>
    <property type="match status" value="1"/>
</dbReference>
<name>A0A0L8KQQ5_STRVR</name>
<keyword evidence="3 4" id="KW-0067">ATP-binding</keyword>
<evidence type="ECO:0000256" key="3">
    <source>
        <dbReference type="ARBA" id="ARBA00022840"/>
    </source>
</evidence>
<dbReference type="RefSeq" id="WP_033201479.1">
    <property type="nucleotide sequence ID" value="NZ_LGUP01000119.1"/>
</dbReference>